<protein>
    <recommendedName>
        <fullName evidence="2">3-methyl-2-oxobutanoate dehydrogenase (2-methylpropanoyl-transferring)</fullName>
        <ecNumber evidence="2">1.2.4.4</ecNumber>
    </recommendedName>
</protein>
<gene>
    <name evidence="6" type="ORF">TM35_000421860</name>
</gene>
<evidence type="ECO:0000256" key="2">
    <source>
        <dbReference type="ARBA" id="ARBA00012277"/>
    </source>
</evidence>
<dbReference type="InterPro" id="IPR033248">
    <property type="entry name" value="Transketolase_C"/>
</dbReference>
<proteinExistence type="predicted"/>
<dbReference type="PANTHER" id="PTHR42980:SF1">
    <property type="entry name" value="2-OXOISOVALERATE DEHYDROGENASE SUBUNIT BETA, MITOCHONDRIAL"/>
    <property type="match status" value="1"/>
</dbReference>
<comment type="catalytic activity">
    <reaction evidence="4">
        <text>N(6)-[(R)-lipoyl]-L-lysyl-[protein] + 3-methyl-2-oxobutanoate + H(+) = N(6)-[(R)-S(8)-2-methylpropanoyldihydrolipoyl]-L-lysyl-[protein] + CO2</text>
        <dbReference type="Rhea" id="RHEA:13457"/>
        <dbReference type="Rhea" id="RHEA-COMP:10474"/>
        <dbReference type="Rhea" id="RHEA-COMP:10497"/>
        <dbReference type="ChEBI" id="CHEBI:11851"/>
        <dbReference type="ChEBI" id="CHEBI:15378"/>
        <dbReference type="ChEBI" id="CHEBI:16526"/>
        <dbReference type="ChEBI" id="CHEBI:83099"/>
        <dbReference type="ChEBI" id="CHEBI:83142"/>
        <dbReference type="EC" id="1.2.4.4"/>
    </reaction>
    <physiologicalReaction direction="left-to-right" evidence="4">
        <dbReference type="Rhea" id="RHEA:13458"/>
    </physiologicalReaction>
</comment>
<accession>A0A1X0NJN2</accession>
<dbReference type="OrthoDB" id="878at2759"/>
<dbReference type="STRING" id="67003.A0A1X0NJN2"/>
<dbReference type="Gene3D" id="3.40.50.920">
    <property type="match status" value="1"/>
</dbReference>
<keyword evidence="7" id="KW-1185">Reference proteome</keyword>
<dbReference type="Gene3D" id="3.40.50.970">
    <property type="match status" value="1"/>
</dbReference>
<dbReference type="SUPFAM" id="SSF52922">
    <property type="entry name" value="TK C-terminal domain-like"/>
    <property type="match status" value="1"/>
</dbReference>
<comment type="caution">
    <text evidence="6">The sequence shown here is derived from an EMBL/GenBank/DDBJ whole genome shotgun (WGS) entry which is preliminary data.</text>
</comment>
<reference evidence="6 7" key="1">
    <citation type="submission" date="2017-03" db="EMBL/GenBank/DDBJ databases">
        <title>An alternative strategy for trypanosome survival in the mammalian bloodstream revealed through genome and transcriptome analysis of the ubiquitous bovine parasite Trypanosoma (Megatrypanum) theileri.</title>
        <authorList>
            <person name="Kelly S."/>
            <person name="Ivens A."/>
            <person name="Mott A."/>
            <person name="O'Neill E."/>
            <person name="Emms D."/>
            <person name="Macleod O."/>
            <person name="Voorheis P."/>
            <person name="Matthews J."/>
            <person name="Matthews K."/>
            <person name="Carrington M."/>
        </authorList>
    </citation>
    <scope>NUCLEOTIDE SEQUENCE [LARGE SCALE GENOMIC DNA]</scope>
    <source>
        <strain evidence="6">Edinburgh</strain>
    </source>
</reference>
<dbReference type="CDD" id="cd07036">
    <property type="entry name" value="TPP_PYR_E1-PDHc-beta_like"/>
    <property type="match status" value="1"/>
</dbReference>
<dbReference type="Pfam" id="PF02780">
    <property type="entry name" value="Transketolase_C"/>
    <property type="match status" value="1"/>
</dbReference>
<dbReference type="VEuPathDB" id="TriTrypDB:TM35_000421860"/>
<dbReference type="GO" id="GO:0009083">
    <property type="term" value="P:branched-chain amino acid catabolic process"/>
    <property type="evidence" value="ECO:0007669"/>
    <property type="project" value="TreeGrafter"/>
</dbReference>
<dbReference type="EMBL" id="NBCO01000042">
    <property type="protein sequence ID" value="ORC84728.1"/>
    <property type="molecule type" value="Genomic_DNA"/>
</dbReference>
<dbReference type="FunFam" id="3.40.50.920:FF:000001">
    <property type="entry name" value="Pyruvate dehydrogenase E1 beta subunit"/>
    <property type="match status" value="1"/>
</dbReference>
<evidence type="ECO:0000259" key="5">
    <source>
        <dbReference type="SMART" id="SM00861"/>
    </source>
</evidence>
<dbReference type="PANTHER" id="PTHR42980">
    <property type="entry name" value="2-OXOISOVALERATE DEHYDROGENASE SUBUNIT BETA-RELATED"/>
    <property type="match status" value="1"/>
</dbReference>
<name>A0A1X0NJN2_9TRYP</name>
<dbReference type="InterPro" id="IPR009014">
    <property type="entry name" value="Transketo_C/PFOR_II"/>
</dbReference>
<feature type="domain" description="Transketolase-like pyrimidine-binding" evidence="5">
    <location>
        <begin position="49"/>
        <end position="224"/>
    </location>
</feature>
<dbReference type="GO" id="GO:0003863">
    <property type="term" value="F:branched-chain 2-oxo acid dehydrogenase activity"/>
    <property type="evidence" value="ECO:0007669"/>
    <property type="project" value="UniProtKB-EC"/>
</dbReference>
<dbReference type="FunFam" id="3.40.50.970:FF:000001">
    <property type="entry name" value="Pyruvate dehydrogenase E1 beta subunit"/>
    <property type="match status" value="1"/>
</dbReference>
<sequence>MVRRLGAMCIMPPFFPFHSSITTIKSFHSSNHFLTQAEGHVKPQDGVQMNFFQAINSALDLALSKNEKTVLFGEDVAFGGVFRCSLDLVKKHGAKRVFDSPLTEQGIVGFAIGMAAVGWKPIAEVQFADYIFPAFDQIVNEAAKMRFRSGGQFHCGGLVIRSPSSAVAHGGMYHSQSVEGYFNHCPGIKIVMPSTPSDAKGLLLQCIEEEDPCIFFEPKRLYRAAVENVDPTYYTIPLGKGRTFQEGKDVTVVTYGTQVGVAVKAAERAHQDGISVEIIDLRTLKPWDREMVTQSVRKTGRVIVTHEAPKTSGLGAELISSITQDCFLSLEAPPMRVCGLDTPHPLHEQLYLPNELKLYEAIKQVTAF</sequence>
<dbReference type="SUPFAM" id="SSF52518">
    <property type="entry name" value="Thiamin diphosphate-binding fold (THDP-binding)"/>
    <property type="match status" value="1"/>
</dbReference>
<evidence type="ECO:0000256" key="3">
    <source>
        <dbReference type="ARBA" id="ARBA00023002"/>
    </source>
</evidence>
<organism evidence="6 7">
    <name type="scientific">Trypanosoma theileri</name>
    <dbReference type="NCBI Taxonomy" id="67003"/>
    <lineage>
        <taxon>Eukaryota</taxon>
        <taxon>Discoba</taxon>
        <taxon>Euglenozoa</taxon>
        <taxon>Kinetoplastea</taxon>
        <taxon>Metakinetoplastina</taxon>
        <taxon>Trypanosomatida</taxon>
        <taxon>Trypanosomatidae</taxon>
        <taxon>Trypanosoma</taxon>
    </lineage>
</organism>
<evidence type="ECO:0000313" key="6">
    <source>
        <dbReference type="EMBL" id="ORC84728.1"/>
    </source>
</evidence>
<keyword evidence="3" id="KW-0560">Oxidoreductase</keyword>
<dbReference type="SMART" id="SM00861">
    <property type="entry name" value="Transket_pyr"/>
    <property type="match status" value="1"/>
</dbReference>
<dbReference type="GO" id="GO:0007584">
    <property type="term" value="P:response to nutrient"/>
    <property type="evidence" value="ECO:0007669"/>
    <property type="project" value="TreeGrafter"/>
</dbReference>
<dbReference type="RefSeq" id="XP_028878794.1">
    <property type="nucleotide sequence ID" value="XM_029029997.1"/>
</dbReference>
<dbReference type="Pfam" id="PF02779">
    <property type="entry name" value="Transket_pyr"/>
    <property type="match status" value="1"/>
</dbReference>
<dbReference type="AlphaFoldDB" id="A0A1X0NJN2"/>
<evidence type="ECO:0000256" key="4">
    <source>
        <dbReference type="ARBA" id="ARBA00051764"/>
    </source>
</evidence>
<comment type="cofactor">
    <cofactor evidence="1">
        <name>thiamine diphosphate</name>
        <dbReference type="ChEBI" id="CHEBI:58937"/>
    </cofactor>
</comment>
<dbReference type="InterPro" id="IPR005475">
    <property type="entry name" value="Transketolase-like_Pyr-bd"/>
</dbReference>
<dbReference type="EC" id="1.2.4.4" evidence="2"/>
<dbReference type="InterPro" id="IPR029061">
    <property type="entry name" value="THDP-binding"/>
</dbReference>
<dbReference type="GeneID" id="39989777"/>
<dbReference type="Proteomes" id="UP000192257">
    <property type="component" value="Unassembled WGS sequence"/>
</dbReference>
<evidence type="ECO:0000256" key="1">
    <source>
        <dbReference type="ARBA" id="ARBA00001964"/>
    </source>
</evidence>
<evidence type="ECO:0000313" key="7">
    <source>
        <dbReference type="Proteomes" id="UP000192257"/>
    </source>
</evidence>